<sequence>MARVRRPSRGLTALSAGAVALLAGAVLAAPGGASASSPAAASSAASVADVSPFLARQLARTTSGLLPVMVHGETLADANRAVAAAGLTKVTSFDKIGVVVATGSEAAVERVRREPGVTYVEGNQPIRFLDDTSNVATRGAEAIETRTGADGSPLDGRGVSVAVIDSGVDPTHPYLQDDDGSAVVANLKTVCDPLEAFCSVQEVPNIVDTDTLSVGGHGTHVNGIVAGRPTKLAGGETVQGAAPGAKLVSLSTGAGLVIIGADAALNWVLENHEAPCGAGVPVAECPPIKVTNNSYGPTGGGEFDPNSATVKLQRALVDEGVVTVWAAGNDGGDGSTSLTNPPGQDPTGGILSVASYFDQDTGTRDGVVSEFSSRGQDGAQQTYPDVSAPGEAITSSCRLYLPICATGLDPRNGPGPLDLGTFNTISGTSMAAPHVAGIVAQLFQADPTATPAEIEAALKQTAYKYTDGAAYEAGDLGTTSFDKGYGLVDVVAATDALG</sequence>
<evidence type="ECO:0000259" key="8">
    <source>
        <dbReference type="Pfam" id="PF00082"/>
    </source>
</evidence>
<feature type="active site" description="Charge relay system" evidence="5">
    <location>
        <position position="217"/>
    </location>
</feature>
<evidence type="ECO:0000256" key="4">
    <source>
        <dbReference type="ARBA" id="ARBA00022825"/>
    </source>
</evidence>
<evidence type="ECO:0000313" key="10">
    <source>
        <dbReference type="Proteomes" id="UP001500221"/>
    </source>
</evidence>
<dbReference type="Pfam" id="PF00082">
    <property type="entry name" value="Peptidase_S8"/>
    <property type="match status" value="1"/>
</dbReference>
<keyword evidence="3 5" id="KW-0378">Hydrolase</keyword>
<reference evidence="10" key="1">
    <citation type="journal article" date="2019" name="Int. J. Syst. Evol. Microbiol.">
        <title>The Global Catalogue of Microorganisms (GCM) 10K type strain sequencing project: providing services to taxonomists for standard genome sequencing and annotation.</title>
        <authorList>
            <consortium name="The Broad Institute Genomics Platform"/>
            <consortium name="The Broad Institute Genome Sequencing Center for Infectious Disease"/>
            <person name="Wu L."/>
            <person name="Ma J."/>
        </authorList>
    </citation>
    <scope>NUCLEOTIDE SEQUENCE [LARGE SCALE GENOMIC DNA]</scope>
    <source>
        <strain evidence="10">JCM 18459</strain>
    </source>
</reference>
<dbReference type="PANTHER" id="PTHR43806">
    <property type="entry name" value="PEPTIDASE S8"/>
    <property type="match status" value="1"/>
</dbReference>
<evidence type="ECO:0000313" key="9">
    <source>
        <dbReference type="EMBL" id="GAA5142336.1"/>
    </source>
</evidence>
<dbReference type="PRINTS" id="PR00723">
    <property type="entry name" value="SUBTILISIN"/>
</dbReference>
<dbReference type="PROSITE" id="PS51892">
    <property type="entry name" value="SUBTILASE"/>
    <property type="match status" value="1"/>
</dbReference>
<dbReference type="EMBL" id="BAABKG010000001">
    <property type="protein sequence ID" value="GAA5142336.1"/>
    <property type="molecule type" value="Genomic_DNA"/>
</dbReference>
<proteinExistence type="inferred from homology"/>
<feature type="domain" description="Peptidase S8/S53" evidence="8">
    <location>
        <begin position="156"/>
        <end position="474"/>
    </location>
</feature>
<dbReference type="InterPro" id="IPR023828">
    <property type="entry name" value="Peptidase_S8_Ser-AS"/>
</dbReference>
<dbReference type="InterPro" id="IPR000209">
    <property type="entry name" value="Peptidase_S8/S53_dom"/>
</dbReference>
<dbReference type="Gene3D" id="3.40.50.200">
    <property type="entry name" value="Peptidase S8/S53 domain"/>
    <property type="match status" value="1"/>
</dbReference>
<dbReference type="InterPro" id="IPR015500">
    <property type="entry name" value="Peptidase_S8_subtilisin-rel"/>
</dbReference>
<evidence type="ECO:0000256" key="2">
    <source>
        <dbReference type="ARBA" id="ARBA00022670"/>
    </source>
</evidence>
<protein>
    <submittedName>
        <fullName evidence="9">Subtilisin AprE</fullName>
    </submittedName>
</protein>
<accession>A0ABP9P9X3</accession>
<keyword evidence="7" id="KW-0732">Signal</keyword>
<feature type="signal peptide" evidence="7">
    <location>
        <begin position="1"/>
        <end position="28"/>
    </location>
</feature>
<evidence type="ECO:0000256" key="6">
    <source>
        <dbReference type="RuleBase" id="RU003355"/>
    </source>
</evidence>
<dbReference type="Proteomes" id="UP001500221">
    <property type="component" value="Unassembled WGS sequence"/>
</dbReference>
<dbReference type="InterPro" id="IPR036852">
    <property type="entry name" value="Peptidase_S8/S53_dom_sf"/>
</dbReference>
<organism evidence="9 10">
    <name type="scientific">Nocardioides marinquilinus</name>
    <dbReference type="NCBI Taxonomy" id="1210400"/>
    <lineage>
        <taxon>Bacteria</taxon>
        <taxon>Bacillati</taxon>
        <taxon>Actinomycetota</taxon>
        <taxon>Actinomycetes</taxon>
        <taxon>Propionibacteriales</taxon>
        <taxon>Nocardioidaceae</taxon>
        <taxon>Nocardioides</taxon>
    </lineage>
</organism>
<dbReference type="InterPro" id="IPR050131">
    <property type="entry name" value="Peptidase_S8_subtilisin-like"/>
</dbReference>
<evidence type="ECO:0000256" key="7">
    <source>
        <dbReference type="SAM" id="SignalP"/>
    </source>
</evidence>
<dbReference type="InterPro" id="IPR023827">
    <property type="entry name" value="Peptidase_S8_Asp-AS"/>
</dbReference>
<comment type="similarity">
    <text evidence="1 5 6">Belongs to the peptidase S8 family.</text>
</comment>
<keyword evidence="10" id="KW-1185">Reference proteome</keyword>
<evidence type="ECO:0000256" key="3">
    <source>
        <dbReference type="ARBA" id="ARBA00022801"/>
    </source>
</evidence>
<name>A0ABP9P9X3_9ACTN</name>
<dbReference type="RefSeq" id="WP_345454314.1">
    <property type="nucleotide sequence ID" value="NZ_BAABKG010000001.1"/>
</dbReference>
<feature type="active site" description="Charge relay system" evidence="5">
    <location>
        <position position="165"/>
    </location>
</feature>
<evidence type="ECO:0000256" key="5">
    <source>
        <dbReference type="PROSITE-ProRule" id="PRU01240"/>
    </source>
</evidence>
<dbReference type="PROSITE" id="PS00136">
    <property type="entry name" value="SUBTILASE_ASP"/>
    <property type="match status" value="1"/>
</dbReference>
<keyword evidence="4 5" id="KW-0720">Serine protease</keyword>
<gene>
    <name evidence="9" type="primary">aprE</name>
    <name evidence="9" type="ORF">GCM10023340_05630</name>
</gene>
<comment type="caution">
    <text evidence="9">The sequence shown here is derived from an EMBL/GenBank/DDBJ whole genome shotgun (WGS) entry which is preliminary data.</text>
</comment>
<dbReference type="PROSITE" id="PS00138">
    <property type="entry name" value="SUBTILASE_SER"/>
    <property type="match status" value="1"/>
</dbReference>
<dbReference type="SUPFAM" id="SSF52743">
    <property type="entry name" value="Subtilisin-like"/>
    <property type="match status" value="1"/>
</dbReference>
<dbReference type="PANTHER" id="PTHR43806:SF11">
    <property type="entry name" value="CEREVISIN-RELATED"/>
    <property type="match status" value="1"/>
</dbReference>
<feature type="chain" id="PRO_5046769306" evidence="7">
    <location>
        <begin position="29"/>
        <end position="498"/>
    </location>
</feature>
<feature type="active site" description="Charge relay system" evidence="5">
    <location>
        <position position="429"/>
    </location>
</feature>
<keyword evidence="2 5" id="KW-0645">Protease</keyword>
<evidence type="ECO:0000256" key="1">
    <source>
        <dbReference type="ARBA" id="ARBA00011073"/>
    </source>
</evidence>